<dbReference type="Gene3D" id="3.30.1490.130">
    <property type="entry name" value="D-aminoacylase. Domain 3"/>
    <property type="match status" value="1"/>
</dbReference>
<dbReference type="AlphaFoldDB" id="A0A5B8IPD6"/>
<evidence type="ECO:0000256" key="1">
    <source>
        <dbReference type="SAM" id="MobiDB-lite"/>
    </source>
</evidence>
<dbReference type="KEGG" id="sqz:FQU76_32380"/>
<dbReference type="OrthoDB" id="9766983at2"/>
<dbReference type="SUPFAM" id="SSF51556">
    <property type="entry name" value="Metallo-dependent hydrolases"/>
    <property type="match status" value="1"/>
</dbReference>
<evidence type="ECO:0000313" key="4">
    <source>
        <dbReference type="Proteomes" id="UP000320580"/>
    </source>
</evidence>
<dbReference type="SUPFAM" id="SSF51338">
    <property type="entry name" value="Composite domain of metallo-dependent hydrolases"/>
    <property type="match status" value="1"/>
</dbReference>
<keyword evidence="4" id="KW-1185">Reference proteome</keyword>
<dbReference type="EMBL" id="CP042266">
    <property type="protein sequence ID" value="QDY80442.1"/>
    <property type="molecule type" value="Genomic_DNA"/>
</dbReference>
<feature type="domain" description="Amidohydrolase 3" evidence="2">
    <location>
        <begin position="71"/>
        <end position="545"/>
    </location>
</feature>
<reference evidence="3 4" key="1">
    <citation type="submission" date="2019-07" db="EMBL/GenBank/DDBJ databases">
        <authorList>
            <person name="Zhu P."/>
        </authorList>
    </citation>
    <scope>NUCLEOTIDE SEQUENCE [LARGE SCALE GENOMIC DNA]</scope>
    <source>
        <strain evidence="3 4">SSL-25</strain>
    </source>
</reference>
<dbReference type="Gene3D" id="2.30.40.10">
    <property type="entry name" value="Urease, subunit C, domain 1"/>
    <property type="match status" value="1"/>
</dbReference>
<gene>
    <name evidence="3" type="ORF">FQU76_32380</name>
</gene>
<organism evidence="3 4">
    <name type="scientific">Streptomyces qinzhouensis</name>
    <dbReference type="NCBI Taxonomy" id="2599401"/>
    <lineage>
        <taxon>Bacteria</taxon>
        <taxon>Bacillati</taxon>
        <taxon>Actinomycetota</taxon>
        <taxon>Actinomycetes</taxon>
        <taxon>Kitasatosporales</taxon>
        <taxon>Streptomycetaceae</taxon>
        <taxon>Streptomyces</taxon>
    </lineage>
</organism>
<dbReference type="PANTHER" id="PTHR11647">
    <property type="entry name" value="HYDRANTOINASE/DIHYDROPYRIMIDINASE FAMILY MEMBER"/>
    <property type="match status" value="1"/>
</dbReference>
<dbReference type="CDD" id="cd01297">
    <property type="entry name" value="D-aminoacylase"/>
    <property type="match status" value="1"/>
</dbReference>
<dbReference type="GO" id="GO:0016811">
    <property type="term" value="F:hydrolase activity, acting on carbon-nitrogen (but not peptide) bonds, in linear amides"/>
    <property type="evidence" value="ECO:0007669"/>
    <property type="project" value="InterPro"/>
</dbReference>
<name>A0A5B8IPD6_9ACTN</name>
<accession>A0A5B8IPD6</accession>
<dbReference type="PANTHER" id="PTHR11647:SF1">
    <property type="entry name" value="COLLAPSIN RESPONSE MEDIATOR PROTEIN"/>
    <property type="match status" value="1"/>
</dbReference>
<proteinExistence type="predicted"/>
<dbReference type="InterPro" id="IPR011059">
    <property type="entry name" value="Metal-dep_hydrolase_composite"/>
</dbReference>
<dbReference type="InterPro" id="IPR050378">
    <property type="entry name" value="Metallo-dep_Hydrolases_sf"/>
</dbReference>
<dbReference type="InterPro" id="IPR023100">
    <property type="entry name" value="D-aminoacylase_insert_dom_sf"/>
</dbReference>
<feature type="compositionally biased region" description="Low complexity" evidence="1">
    <location>
        <begin position="7"/>
        <end position="17"/>
    </location>
</feature>
<evidence type="ECO:0000259" key="2">
    <source>
        <dbReference type="Pfam" id="PF07969"/>
    </source>
</evidence>
<feature type="region of interest" description="Disordered" evidence="1">
    <location>
        <begin position="1"/>
        <end position="27"/>
    </location>
</feature>
<dbReference type="Gene3D" id="3.20.20.140">
    <property type="entry name" value="Metal-dependent hydrolases"/>
    <property type="match status" value="1"/>
</dbReference>
<dbReference type="Pfam" id="PF07969">
    <property type="entry name" value="Amidohydro_3"/>
    <property type="match status" value="1"/>
</dbReference>
<dbReference type="InterPro" id="IPR013108">
    <property type="entry name" value="Amidohydro_3"/>
</dbReference>
<dbReference type="RefSeq" id="WP_146483836.1">
    <property type="nucleotide sequence ID" value="NZ_CP042266.1"/>
</dbReference>
<protein>
    <submittedName>
        <fullName evidence="3">D-aminoacylase</fullName>
    </submittedName>
</protein>
<evidence type="ECO:0000313" key="3">
    <source>
        <dbReference type="EMBL" id="QDY80442.1"/>
    </source>
</evidence>
<dbReference type="GO" id="GO:0005829">
    <property type="term" value="C:cytosol"/>
    <property type="evidence" value="ECO:0007669"/>
    <property type="project" value="TreeGrafter"/>
</dbReference>
<dbReference type="Proteomes" id="UP000320580">
    <property type="component" value="Chromosome"/>
</dbReference>
<dbReference type="GO" id="GO:0016812">
    <property type="term" value="F:hydrolase activity, acting on carbon-nitrogen (but not peptide) bonds, in cyclic amides"/>
    <property type="evidence" value="ECO:0007669"/>
    <property type="project" value="TreeGrafter"/>
</dbReference>
<dbReference type="InterPro" id="IPR032466">
    <property type="entry name" value="Metal_Hydrolase"/>
</dbReference>
<sequence>MGGNGAVTGAPGAVPAQPSAPPPAERHSYDLLIRGGTVVDGTGAPGRRADIAVAAGRITVLPPDGHHRAAETVDAGGRIVAPGFIDVHTHSDALAACGDGGPDGDALTELRLAPLLQGVTTEIAGNCGSSLFPALPERMAGLAEHTRVVFGLGAVPPAEDFDGFAAGQNPALRRTHIASLVGHGTLRAGVMGFEDRPARADELRTMCRLLDRALARGAAGLSSGLIYPPGGYASTGELVALAEVAARHGKPYVTHLRDEMAQVETALEEALEIARRSGAPLQISHHKTAGRHAWGATVRTLPVLERARAEGVDVLCDVYPYTAGSTVLHALLPPWANEGGIGALLDRLPRPEVRDRIRTSIARGVDGWENTVGNGGWDLITVAAARRHPGAEGHRIADLATASGVDPVEFVCDLLLAEQGEVTIISHSMREDDVRRVLTSPLSMIGSDGVPKPGRPHPRWAGSFARVLGHYGRDEGLLSPETAVHKMTGLPARRFGLAGRGTIADGSLADLVVLDPDAVRDRATFDRPLLAPEGIGTVVVDGRIAVRDGRPTEERAGKVVRVP</sequence>